<feature type="binding site" evidence="1">
    <location>
        <position position="197"/>
    </location>
    <ligand>
        <name>Zn(2+)</name>
        <dbReference type="ChEBI" id="CHEBI:29105"/>
        <note>catalytic</note>
    </ligand>
</feature>
<comment type="caution">
    <text evidence="1">Lacks conserved residue(s) required for the propagation of feature annotation.</text>
</comment>
<dbReference type="Proteomes" id="UP000805614">
    <property type="component" value="Unassembled WGS sequence"/>
</dbReference>
<dbReference type="InterPro" id="IPR034035">
    <property type="entry name" value="Astacin-like_dom"/>
</dbReference>
<dbReference type="RefSeq" id="WP_187246106.1">
    <property type="nucleotide sequence ID" value="NZ_BAAAOK010000037.1"/>
</dbReference>
<evidence type="ECO:0000256" key="1">
    <source>
        <dbReference type="PROSITE-ProRule" id="PRU01211"/>
    </source>
</evidence>
<dbReference type="PROSITE" id="PS51864">
    <property type="entry name" value="ASTACIN"/>
    <property type="match status" value="1"/>
</dbReference>
<keyword evidence="1" id="KW-0378">Hydrolase</keyword>
<dbReference type="PANTHER" id="PTHR10127:SF883">
    <property type="entry name" value="ZINC METALLOPROTEINASE NAS-8"/>
    <property type="match status" value="1"/>
</dbReference>
<evidence type="ECO:0000256" key="2">
    <source>
        <dbReference type="SAM" id="MobiDB-lite"/>
    </source>
</evidence>
<dbReference type="InterPro" id="IPR006026">
    <property type="entry name" value="Peptidase_Metallo"/>
</dbReference>
<dbReference type="SUPFAM" id="SSF55486">
    <property type="entry name" value="Metalloproteases ('zincins'), catalytic domain"/>
    <property type="match status" value="1"/>
</dbReference>
<sequence>MGISPARAGDEPPVELWRQQMSGPAHSLTLPDVAGRLRDISYVAIDGQAVTEGDISLGRVGDVAGGRLHFPGVLPEKESPRPEGVPDDTCTRGPSGAGVSDASALWPKGRVPYVFDPGLPAAVRDMVGKAIAGFTAGTCVRFVPRTDERAFVRILAGTGCYSMLGMRGGQQDLSLGTRCNYLGTVIHELMHAIGFHHEHNRSDRDGSVDVHLENVTPAYRSQFQKVAAERNRLLGDFDQNSVMIYGNRAFSANGLDTLVAKNGQALTDPYAKTGFSGADLIAVRQMYGC</sequence>
<protein>
    <recommendedName>
        <fullName evidence="3">Peptidase M12A domain-containing protein</fullName>
    </recommendedName>
</protein>
<dbReference type="CDD" id="cd04280">
    <property type="entry name" value="ZnMc_astacin_like"/>
    <property type="match status" value="1"/>
</dbReference>
<dbReference type="Pfam" id="PF01400">
    <property type="entry name" value="Astacin"/>
    <property type="match status" value="1"/>
</dbReference>
<dbReference type="SMART" id="SM00235">
    <property type="entry name" value="ZnMc"/>
    <property type="match status" value="1"/>
</dbReference>
<evidence type="ECO:0000313" key="4">
    <source>
        <dbReference type="EMBL" id="MBC6469065.1"/>
    </source>
</evidence>
<keyword evidence="1" id="KW-0482">Metalloprotease</keyword>
<reference evidence="4 5" key="1">
    <citation type="submission" date="2020-06" db="EMBL/GenBank/DDBJ databases">
        <title>Actinomadura xiongansis sp. nov., isolated from soil of Baiyangdian.</title>
        <authorList>
            <person name="Zhang X."/>
        </authorList>
    </citation>
    <scope>NUCLEOTIDE SEQUENCE [LARGE SCALE GENOMIC DNA]</scope>
    <source>
        <strain evidence="4 5">HBUM206468</strain>
    </source>
</reference>
<dbReference type="Gene3D" id="3.40.390.10">
    <property type="entry name" value="Collagenase (Catalytic Domain)"/>
    <property type="match status" value="1"/>
</dbReference>
<feature type="domain" description="Peptidase M12A" evidence="3">
    <location>
        <begin position="97"/>
        <end position="289"/>
    </location>
</feature>
<gene>
    <name evidence="4" type="ORF">HKK74_26730</name>
</gene>
<proteinExistence type="predicted"/>
<keyword evidence="1" id="KW-0862">Zinc</keyword>
<evidence type="ECO:0000259" key="3">
    <source>
        <dbReference type="PROSITE" id="PS51864"/>
    </source>
</evidence>
<dbReference type="PANTHER" id="PTHR10127">
    <property type="entry name" value="DISCOIDIN, CUB, EGF, LAMININ , AND ZINC METALLOPROTEASE DOMAIN CONTAINING"/>
    <property type="match status" value="1"/>
</dbReference>
<dbReference type="PRINTS" id="PR00480">
    <property type="entry name" value="ASTACIN"/>
</dbReference>
<comment type="caution">
    <text evidence="4">The sequence shown here is derived from an EMBL/GenBank/DDBJ whole genome shotgun (WGS) entry which is preliminary data.</text>
</comment>
<organism evidence="4 5">
    <name type="scientific">Actinomadura alba</name>
    <dbReference type="NCBI Taxonomy" id="406431"/>
    <lineage>
        <taxon>Bacteria</taxon>
        <taxon>Bacillati</taxon>
        <taxon>Actinomycetota</taxon>
        <taxon>Actinomycetes</taxon>
        <taxon>Streptosporangiales</taxon>
        <taxon>Thermomonosporaceae</taxon>
        <taxon>Actinomadura</taxon>
    </lineage>
</organism>
<dbReference type="InterPro" id="IPR001506">
    <property type="entry name" value="Peptidase_M12A"/>
</dbReference>
<keyword evidence="1" id="KW-0479">Metal-binding</keyword>
<keyword evidence="5" id="KW-1185">Reference proteome</keyword>
<feature type="binding site" evidence="1">
    <location>
        <position position="187"/>
    </location>
    <ligand>
        <name>Zn(2+)</name>
        <dbReference type="ChEBI" id="CHEBI:29105"/>
        <note>catalytic</note>
    </ligand>
</feature>
<dbReference type="EMBL" id="JABVEC010000023">
    <property type="protein sequence ID" value="MBC6469065.1"/>
    <property type="molecule type" value="Genomic_DNA"/>
</dbReference>
<dbReference type="InterPro" id="IPR024079">
    <property type="entry name" value="MetalloPept_cat_dom_sf"/>
</dbReference>
<feature type="active site" evidence="1">
    <location>
        <position position="188"/>
    </location>
</feature>
<evidence type="ECO:0000313" key="5">
    <source>
        <dbReference type="Proteomes" id="UP000805614"/>
    </source>
</evidence>
<feature type="region of interest" description="Disordered" evidence="2">
    <location>
        <begin position="75"/>
        <end position="101"/>
    </location>
</feature>
<name>A0ABR7LWE2_9ACTN</name>
<comment type="cofactor">
    <cofactor evidence="1">
        <name>Zn(2+)</name>
        <dbReference type="ChEBI" id="CHEBI:29105"/>
    </cofactor>
    <text evidence="1">Binds 1 zinc ion per subunit.</text>
</comment>
<accession>A0ABR7LWE2</accession>
<feature type="binding site" evidence="1">
    <location>
        <position position="191"/>
    </location>
    <ligand>
        <name>Zn(2+)</name>
        <dbReference type="ChEBI" id="CHEBI:29105"/>
        <note>catalytic</note>
    </ligand>
</feature>
<keyword evidence="1" id="KW-0645">Protease</keyword>